<gene>
    <name evidence="2" type="ORF">T12_10169</name>
</gene>
<name>A0A0V0USP7_9BILA</name>
<evidence type="ECO:0000313" key="2">
    <source>
        <dbReference type="EMBL" id="KRX53763.1"/>
    </source>
</evidence>
<keyword evidence="3" id="KW-1185">Reference proteome</keyword>
<dbReference type="Proteomes" id="UP000054783">
    <property type="component" value="Unassembled WGS sequence"/>
</dbReference>
<evidence type="ECO:0000256" key="1">
    <source>
        <dbReference type="SAM" id="MobiDB-lite"/>
    </source>
</evidence>
<organism evidence="2 3">
    <name type="scientific">Trichinella patagoniensis</name>
    <dbReference type="NCBI Taxonomy" id="990121"/>
    <lineage>
        <taxon>Eukaryota</taxon>
        <taxon>Metazoa</taxon>
        <taxon>Ecdysozoa</taxon>
        <taxon>Nematoda</taxon>
        <taxon>Enoplea</taxon>
        <taxon>Dorylaimia</taxon>
        <taxon>Trichinellida</taxon>
        <taxon>Trichinellidae</taxon>
        <taxon>Trichinella</taxon>
    </lineage>
</organism>
<accession>A0A0V0USP7</accession>
<reference evidence="2 3" key="1">
    <citation type="submission" date="2015-01" db="EMBL/GenBank/DDBJ databases">
        <title>Evolution of Trichinella species and genotypes.</title>
        <authorList>
            <person name="Korhonen P.K."/>
            <person name="Edoardo P."/>
            <person name="Giuseppe L.R."/>
            <person name="Gasser R.B."/>
        </authorList>
    </citation>
    <scope>NUCLEOTIDE SEQUENCE [LARGE SCALE GENOMIC DNA]</scope>
    <source>
        <strain evidence="2">ISS2496</strain>
    </source>
</reference>
<feature type="non-terminal residue" evidence="2">
    <location>
        <position position="1"/>
    </location>
</feature>
<dbReference type="AlphaFoldDB" id="A0A0V0USP7"/>
<comment type="caution">
    <text evidence="2">The sequence shown here is derived from an EMBL/GenBank/DDBJ whole genome shotgun (WGS) entry which is preliminary data.</text>
</comment>
<sequence length="31" mass="3486">LMEVVSRSPNPKVFLKKQDPPRKGAQHVMPA</sequence>
<protein>
    <submittedName>
        <fullName evidence="2">Uncharacterized protein</fullName>
    </submittedName>
</protein>
<dbReference type="EMBL" id="JYDQ01006363">
    <property type="protein sequence ID" value="KRX53763.1"/>
    <property type="molecule type" value="Genomic_DNA"/>
</dbReference>
<evidence type="ECO:0000313" key="3">
    <source>
        <dbReference type="Proteomes" id="UP000054783"/>
    </source>
</evidence>
<proteinExistence type="predicted"/>
<feature type="non-terminal residue" evidence="2">
    <location>
        <position position="31"/>
    </location>
</feature>
<feature type="region of interest" description="Disordered" evidence="1">
    <location>
        <begin position="1"/>
        <end position="31"/>
    </location>
</feature>